<proteinExistence type="predicted"/>
<protein>
    <submittedName>
        <fullName evidence="1">Uncharacterized protein</fullName>
    </submittedName>
</protein>
<evidence type="ECO:0000313" key="2">
    <source>
        <dbReference type="Proteomes" id="UP001596074"/>
    </source>
</evidence>
<reference evidence="2" key="1">
    <citation type="journal article" date="2019" name="Int. J. Syst. Evol. Microbiol.">
        <title>The Global Catalogue of Microorganisms (GCM) 10K type strain sequencing project: providing services to taxonomists for standard genome sequencing and annotation.</title>
        <authorList>
            <consortium name="The Broad Institute Genomics Platform"/>
            <consortium name="The Broad Institute Genome Sequencing Center for Infectious Disease"/>
            <person name="Wu L."/>
            <person name="Ma J."/>
        </authorList>
    </citation>
    <scope>NUCLEOTIDE SEQUENCE [LARGE SCALE GENOMIC DNA]</scope>
    <source>
        <strain evidence="2">KCTC 42087</strain>
    </source>
</reference>
<gene>
    <name evidence="1" type="ORF">ACFPZN_07160</name>
</gene>
<comment type="caution">
    <text evidence="1">The sequence shown here is derived from an EMBL/GenBank/DDBJ whole genome shotgun (WGS) entry which is preliminary data.</text>
</comment>
<keyword evidence="2" id="KW-1185">Reference proteome</keyword>
<accession>A0ABW0ZSM6</accession>
<dbReference type="EMBL" id="JBHSON010000007">
    <property type="protein sequence ID" value="MFC5745377.1"/>
    <property type="molecule type" value="Genomic_DNA"/>
</dbReference>
<evidence type="ECO:0000313" key="1">
    <source>
        <dbReference type="EMBL" id="MFC5745377.1"/>
    </source>
</evidence>
<dbReference type="RefSeq" id="WP_378281000.1">
    <property type="nucleotide sequence ID" value="NZ_JBHSON010000007.1"/>
</dbReference>
<sequence>MHQKIDKERVADDSPTLTAGTLRGYATMLRGCSRELSRIGPPSDRLRPVQESAKKGCERYDAGAKCFADAAEIGVPIAGTAEERRFDRAIDCGFNEPGEGSRLLAEALIKGEQVKKATAPS</sequence>
<dbReference type="Proteomes" id="UP001596074">
    <property type="component" value="Unassembled WGS sequence"/>
</dbReference>
<organism evidence="1 2">
    <name type="scientific">Actinomadura rugatobispora</name>
    <dbReference type="NCBI Taxonomy" id="1994"/>
    <lineage>
        <taxon>Bacteria</taxon>
        <taxon>Bacillati</taxon>
        <taxon>Actinomycetota</taxon>
        <taxon>Actinomycetes</taxon>
        <taxon>Streptosporangiales</taxon>
        <taxon>Thermomonosporaceae</taxon>
        <taxon>Actinomadura</taxon>
    </lineage>
</organism>
<name>A0ABW0ZSM6_9ACTN</name>